<feature type="compositionally biased region" description="Pro residues" evidence="1">
    <location>
        <begin position="1"/>
        <end position="13"/>
    </location>
</feature>
<organism evidence="2">
    <name type="scientific">Arundo donax</name>
    <name type="common">Giant reed</name>
    <name type="synonym">Donax arundinaceus</name>
    <dbReference type="NCBI Taxonomy" id="35708"/>
    <lineage>
        <taxon>Eukaryota</taxon>
        <taxon>Viridiplantae</taxon>
        <taxon>Streptophyta</taxon>
        <taxon>Embryophyta</taxon>
        <taxon>Tracheophyta</taxon>
        <taxon>Spermatophyta</taxon>
        <taxon>Magnoliopsida</taxon>
        <taxon>Liliopsida</taxon>
        <taxon>Poales</taxon>
        <taxon>Poaceae</taxon>
        <taxon>PACMAD clade</taxon>
        <taxon>Arundinoideae</taxon>
        <taxon>Arundineae</taxon>
        <taxon>Arundo</taxon>
    </lineage>
</organism>
<dbReference type="AlphaFoldDB" id="A0A0A9E7R5"/>
<reference evidence="2" key="1">
    <citation type="submission" date="2014-09" db="EMBL/GenBank/DDBJ databases">
        <authorList>
            <person name="Magalhaes I.L.F."/>
            <person name="Oliveira U."/>
            <person name="Santos F.R."/>
            <person name="Vidigal T.H.D.A."/>
            <person name="Brescovit A.D."/>
            <person name="Santos A.J."/>
        </authorList>
    </citation>
    <scope>NUCLEOTIDE SEQUENCE</scope>
    <source>
        <tissue evidence="2">Shoot tissue taken approximately 20 cm above the soil surface</tissue>
    </source>
</reference>
<name>A0A0A9E7R5_ARUDO</name>
<sequence length="21" mass="2267">MPAPALPASAPVPPRRRIRRG</sequence>
<proteinExistence type="predicted"/>
<dbReference type="EMBL" id="GBRH01201071">
    <property type="protein sequence ID" value="JAD96824.1"/>
    <property type="molecule type" value="Transcribed_RNA"/>
</dbReference>
<feature type="region of interest" description="Disordered" evidence="1">
    <location>
        <begin position="1"/>
        <end position="21"/>
    </location>
</feature>
<evidence type="ECO:0000313" key="2">
    <source>
        <dbReference type="EMBL" id="JAD96824.1"/>
    </source>
</evidence>
<accession>A0A0A9E7R5</accession>
<evidence type="ECO:0000256" key="1">
    <source>
        <dbReference type="SAM" id="MobiDB-lite"/>
    </source>
</evidence>
<protein>
    <submittedName>
        <fullName evidence="2">Uncharacterized protein</fullName>
    </submittedName>
</protein>
<reference evidence="2" key="2">
    <citation type="journal article" date="2015" name="Data Brief">
        <title>Shoot transcriptome of the giant reed, Arundo donax.</title>
        <authorList>
            <person name="Barrero R.A."/>
            <person name="Guerrero F.D."/>
            <person name="Moolhuijzen P."/>
            <person name="Goolsby J.A."/>
            <person name="Tidwell J."/>
            <person name="Bellgard S.E."/>
            <person name="Bellgard M.I."/>
        </authorList>
    </citation>
    <scope>NUCLEOTIDE SEQUENCE</scope>
    <source>
        <tissue evidence="2">Shoot tissue taken approximately 20 cm above the soil surface</tissue>
    </source>
</reference>